<dbReference type="OrthoDB" id="4340602at2759"/>
<dbReference type="Proteomes" id="UP000042958">
    <property type="component" value="Unassembled WGS sequence"/>
</dbReference>
<proteinExistence type="predicted"/>
<evidence type="ECO:0000313" key="2">
    <source>
        <dbReference type="EMBL" id="CEJ61861.1"/>
    </source>
</evidence>
<accession>A0A0F7U0S3</accession>
<dbReference type="EMBL" id="CDHK01000012">
    <property type="protein sequence ID" value="CEJ61861.1"/>
    <property type="molecule type" value="Genomic_DNA"/>
</dbReference>
<feature type="region of interest" description="Disordered" evidence="1">
    <location>
        <begin position="114"/>
        <end position="152"/>
    </location>
</feature>
<dbReference type="AlphaFoldDB" id="A0A0F7U0S3"/>
<evidence type="ECO:0000313" key="3">
    <source>
        <dbReference type="Proteomes" id="UP000042958"/>
    </source>
</evidence>
<reference evidence="3" key="1">
    <citation type="journal article" date="2015" name="Genome Announc.">
        <title>Draft genome sequence of the fungus Penicillium brasilianum MG11.</title>
        <authorList>
            <person name="Horn F."/>
            <person name="Linde J."/>
            <person name="Mattern D.J."/>
            <person name="Walther G."/>
            <person name="Guthke R."/>
            <person name="Brakhage A.A."/>
            <person name="Valiante V."/>
        </authorList>
    </citation>
    <scope>NUCLEOTIDE SEQUENCE [LARGE SCALE GENOMIC DNA]</scope>
    <source>
        <strain evidence="3">MG11</strain>
    </source>
</reference>
<organism evidence="2 3">
    <name type="scientific">Penicillium brasilianum</name>
    <dbReference type="NCBI Taxonomy" id="104259"/>
    <lineage>
        <taxon>Eukaryota</taxon>
        <taxon>Fungi</taxon>
        <taxon>Dikarya</taxon>
        <taxon>Ascomycota</taxon>
        <taxon>Pezizomycotina</taxon>
        <taxon>Eurotiomycetes</taxon>
        <taxon>Eurotiomycetidae</taxon>
        <taxon>Eurotiales</taxon>
        <taxon>Aspergillaceae</taxon>
        <taxon>Penicillium</taxon>
    </lineage>
</organism>
<sequence length="358" mass="39660">MSYSQDWDRFTNGMGVSLATEARICCGTTTAGAPCKNSIKFQDFKTGQQQLANFAAQPFEFLTLRSTLNDIARNFLCARWHRQRQADQLGQQWYEAVVRSREHARHTSEVAAVAPDIEADQSQRSTFGRPTDPVLSSRATTQHEDESISLVRDPAPLGPSERICRYVMASMLRTNSAPWCISPAQPATLSGFNIGAGMQNLELHSLTLSDEVSAIYCPFCLGDDEEYLDESVILRCNRCRGLAHLSCVEEWLEKRDAGPHVSCCACRSDGALDALLRSPRARANPDPASEDAETHAALLVERSDATNSPHQSSSDRLPVRSVSSPHRRAPCSTTRSVRRSARLAENNTPRRSPRLNRT</sequence>
<evidence type="ECO:0008006" key="4">
    <source>
        <dbReference type="Google" id="ProtNLM"/>
    </source>
</evidence>
<evidence type="ECO:0000256" key="1">
    <source>
        <dbReference type="SAM" id="MobiDB-lite"/>
    </source>
</evidence>
<gene>
    <name evidence="2" type="ORF">PMG11_10378</name>
</gene>
<name>A0A0F7U0S3_PENBI</name>
<feature type="region of interest" description="Disordered" evidence="1">
    <location>
        <begin position="304"/>
        <end position="358"/>
    </location>
</feature>
<keyword evidence="3" id="KW-1185">Reference proteome</keyword>
<feature type="compositionally biased region" description="Polar residues" evidence="1">
    <location>
        <begin position="305"/>
        <end position="315"/>
    </location>
</feature>
<protein>
    <recommendedName>
        <fullName evidence="4">RING-type domain-containing protein</fullName>
    </recommendedName>
</protein>